<dbReference type="Proteomes" id="UP000824969">
    <property type="component" value="Chromosome"/>
</dbReference>
<feature type="transmembrane region" description="Helical" evidence="5">
    <location>
        <begin position="6"/>
        <end position="24"/>
    </location>
</feature>
<accession>A0ABN5XEC9</accession>
<feature type="transmembrane region" description="Helical" evidence="5">
    <location>
        <begin position="63"/>
        <end position="82"/>
    </location>
</feature>
<evidence type="ECO:0000256" key="1">
    <source>
        <dbReference type="ARBA" id="ARBA00004141"/>
    </source>
</evidence>
<dbReference type="PANTHER" id="PTHR43359">
    <property type="entry name" value="FORMATE HYDROGENLYASE SUBUNIT 4"/>
    <property type="match status" value="1"/>
</dbReference>
<evidence type="ECO:0000256" key="3">
    <source>
        <dbReference type="ARBA" id="ARBA00022989"/>
    </source>
</evidence>
<keyword evidence="3 5" id="KW-1133">Transmembrane helix</keyword>
<sequence length="286" mass="31152">MNWLIGAVLFLILAPIAGGLIAGIDRKITARMQGRVGPPLLQPFYDVGKLFEKERAVVTTAQNFYVLAYLIFIALSGALFFAGGDLLLTVFAFTLAHVFLVLGAYAVHSPYSHIGAERELIQVMAYEPMIILAAVGLYMVSGSFYVTEIAATTVPAILYLPGVFLGFAVILTIKLRKSPFDISTSHHAHQEIVKGITTEFSGSTLAQVEIAHWYENVFLLGFVFLFFAWNPVIGIVAVAITYLAEIFVDNVTARARWQAALKSGWLATLLGIVNLAILSYMMLGGA</sequence>
<keyword evidence="7" id="KW-1185">Reference proteome</keyword>
<evidence type="ECO:0000256" key="2">
    <source>
        <dbReference type="ARBA" id="ARBA00022692"/>
    </source>
</evidence>
<dbReference type="EMBL" id="AP019781">
    <property type="protein sequence ID" value="BBL67308.1"/>
    <property type="molecule type" value="Genomic_DNA"/>
</dbReference>
<keyword evidence="2 5" id="KW-0812">Transmembrane</keyword>
<feature type="transmembrane region" description="Helical" evidence="5">
    <location>
        <begin position="264"/>
        <end position="283"/>
    </location>
</feature>
<evidence type="ECO:0000313" key="6">
    <source>
        <dbReference type="EMBL" id="BBL67308.1"/>
    </source>
</evidence>
<reference evidence="6 7" key="1">
    <citation type="submission" date="2019-06" db="EMBL/GenBank/DDBJ databases">
        <title>Complete genome sequence of Methanoculleus chikugoensis strain MG62.</title>
        <authorList>
            <person name="Asakawa S."/>
            <person name="Dianou D."/>
        </authorList>
    </citation>
    <scope>NUCLEOTIDE SEQUENCE [LARGE SCALE GENOMIC DNA]</scope>
    <source>
        <strain evidence="6 7">MG62</strain>
    </source>
</reference>
<dbReference type="Pfam" id="PF00146">
    <property type="entry name" value="NADHdh"/>
    <property type="match status" value="1"/>
</dbReference>
<gene>
    <name evidence="6" type="ORF">MchiMG62_04890</name>
</gene>
<organism evidence="6 7">
    <name type="scientific">Methanoculleus chikugoensis</name>
    <dbReference type="NCBI Taxonomy" id="118126"/>
    <lineage>
        <taxon>Archaea</taxon>
        <taxon>Methanobacteriati</taxon>
        <taxon>Methanobacteriota</taxon>
        <taxon>Stenosarchaea group</taxon>
        <taxon>Methanomicrobia</taxon>
        <taxon>Methanomicrobiales</taxon>
        <taxon>Methanomicrobiaceae</taxon>
        <taxon>Methanoculleus</taxon>
    </lineage>
</organism>
<feature type="transmembrane region" description="Helical" evidence="5">
    <location>
        <begin position="217"/>
        <end position="244"/>
    </location>
</feature>
<dbReference type="InterPro" id="IPR001694">
    <property type="entry name" value="NADH_UbQ_OxRdtase_su1/FPO"/>
</dbReference>
<feature type="transmembrane region" description="Helical" evidence="5">
    <location>
        <begin position="88"/>
        <end position="108"/>
    </location>
</feature>
<dbReference type="RefSeq" id="WP_221057733.1">
    <property type="nucleotide sequence ID" value="NZ_AP019781.1"/>
</dbReference>
<evidence type="ECO:0000313" key="7">
    <source>
        <dbReference type="Proteomes" id="UP000824969"/>
    </source>
</evidence>
<feature type="transmembrane region" description="Helical" evidence="5">
    <location>
        <begin position="153"/>
        <end position="173"/>
    </location>
</feature>
<protein>
    <submittedName>
        <fullName evidence="6">Ech hydrogenase subunit EchB</fullName>
    </submittedName>
</protein>
<dbReference type="PANTHER" id="PTHR43359:SF1">
    <property type="entry name" value="FORMATE HYDROGENLYASE SUBUNIT 4-RELATED"/>
    <property type="match status" value="1"/>
</dbReference>
<comment type="subcellular location">
    <subcellularLocation>
        <location evidence="1">Membrane</location>
        <topology evidence="1">Multi-pass membrane protein</topology>
    </subcellularLocation>
</comment>
<name>A0ABN5XEC9_9EURY</name>
<dbReference type="InterPro" id="IPR052561">
    <property type="entry name" value="ComplexI_Subunit1"/>
</dbReference>
<keyword evidence="4 5" id="KW-0472">Membrane</keyword>
<dbReference type="GeneID" id="66129988"/>
<proteinExistence type="predicted"/>
<evidence type="ECO:0000256" key="4">
    <source>
        <dbReference type="ARBA" id="ARBA00023136"/>
    </source>
</evidence>
<evidence type="ECO:0000256" key="5">
    <source>
        <dbReference type="SAM" id="Phobius"/>
    </source>
</evidence>